<evidence type="ECO:0000313" key="8">
    <source>
        <dbReference type="EMBL" id="KAJ7741579.1"/>
    </source>
</evidence>
<dbReference type="InterPro" id="IPR004103">
    <property type="entry name" value="Lyase_8_C"/>
</dbReference>
<dbReference type="SUPFAM" id="SSF48230">
    <property type="entry name" value="Chondroitin AC/alginate lyase"/>
    <property type="match status" value="1"/>
</dbReference>
<dbReference type="InterPro" id="IPR011071">
    <property type="entry name" value="Lyase_8-like_C"/>
</dbReference>
<evidence type="ECO:0000256" key="4">
    <source>
        <dbReference type="SAM" id="SignalP"/>
    </source>
</evidence>
<dbReference type="InterPro" id="IPR012970">
    <property type="entry name" value="Lyase_8_alpha_N"/>
</dbReference>
<evidence type="ECO:0000256" key="3">
    <source>
        <dbReference type="ARBA" id="ARBA00023239"/>
    </source>
</evidence>
<dbReference type="Proteomes" id="UP001215280">
    <property type="component" value="Unassembled WGS sequence"/>
</dbReference>
<feature type="chain" id="PRO_5042273793" evidence="4">
    <location>
        <begin position="24"/>
        <end position="813"/>
    </location>
</feature>
<dbReference type="GO" id="GO:0005975">
    <property type="term" value="P:carbohydrate metabolic process"/>
    <property type="evidence" value="ECO:0007669"/>
    <property type="project" value="InterPro"/>
</dbReference>
<dbReference type="InterPro" id="IPR011013">
    <property type="entry name" value="Gal_mutarotase_sf_dom"/>
</dbReference>
<feature type="domain" description="Polysaccharide lyase 8 N-terminal alpha-helical" evidence="7">
    <location>
        <begin position="120"/>
        <end position="329"/>
    </location>
</feature>
<name>A0AAD7IH24_9AGAR</name>
<gene>
    <name evidence="8" type="ORF">DFH07DRAFT_981482</name>
</gene>
<reference evidence="8" key="1">
    <citation type="submission" date="2023-03" db="EMBL/GenBank/DDBJ databases">
        <title>Massive genome expansion in bonnet fungi (Mycena s.s.) driven by repeated elements and novel gene families across ecological guilds.</title>
        <authorList>
            <consortium name="Lawrence Berkeley National Laboratory"/>
            <person name="Harder C.B."/>
            <person name="Miyauchi S."/>
            <person name="Viragh M."/>
            <person name="Kuo A."/>
            <person name="Thoen E."/>
            <person name="Andreopoulos B."/>
            <person name="Lu D."/>
            <person name="Skrede I."/>
            <person name="Drula E."/>
            <person name="Henrissat B."/>
            <person name="Morin E."/>
            <person name="Kohler A."/>
            <person name="Barry K."/>
            <person name="LaButti K."/>
            <person name="Morin E."/>
            <person name="Salamov A."/>
            <person name="Lipzen A."/>
            <person name="Mereny Z."/>
            <person name="Hegedus B."/>
            <person name="Baldrian P."/>
            <person name="Stursova M."/>
            <person name="Weitz H."/>
            <person name="Taylor A."/>
            <person name="Grigoriev I.V."/>
            <person name="Nagy L.G."/>
            <person name="Martin F."/>
            <person name="Kauserud H."/>
        </authorList>
    </citation>
    <scope>NUCLEOTIDE SEQUENCE</scope>
    <source>
        <strain evidence="8">CBHHK188m</strain>
    </source>
</reference>
<dbReference type="SUPFAM" id="SSF49863">
    <property type="entry name" value="Hyaluronate lyase-like, C-terminal domain"/>
    <property type="match status" value="1"/>
</dbReference>
<dbReference type="SUPFAM" id="SSF74650">
    <property type="entry name" value="Galactose mutarotase-like"/>
    <property type="match status" value="1"/>
</dbReference>
<dbReference type="AlphaFoldDB" id="A0AAD7IH24"/>
<accession>A0AAD7IH24</accession>
<dbReference type="PANTHER" id="PTHR38481">
    <property type="entry name" value="HYALURONATE LYASE"/>
    <property type="match status" value="1"/>
</dbReference>
<dbReference type="InterPro" id="IPR003159">
    <property type="entry name" value="Lyase_8_central_dom"/>
</dbReference>
<keyword evidence="2 4" id="KW-0732">Signal</keyword>
<dbReference type="InterPro" id="IPR008929">
    <property type="entry name" value="Chondroitin_lyas"/>
</dbReference>
<evidence type="ECO:0000259" key="5">
    <source>
        <dbReference type="Pfam" id="PF02278"/>
    </source>
</evidence>
<feature type="domain" description="Polysaccharide lyase family 8 C-terminal" evidence="6">
    <location>
        <begin position="698"/>
        <end position="772"/>
    </location>
</feature>
<comment type="similarity">
    <text evidence="1">Belongs to the polysaccharide lyase 8 family.</text>
</comment>
<keyword evidence="3 8" id="KW-0456">Lyase</keyword>
<organism evidence="8 9">
    <name type="scientific">Mycena maculata</name>
    <dbReference type="NCBI Taxonomy" id="230809"/>
    <lineage>
        <taxon>Eukaryota</taxon>
        <taxon>Fungi</taxon>
        <taxon>Dikarya</taxon>
        <taxon>Basidiomycota</taxon>
        <taxon>Agaricomycotina</taxon>
        <taxon>Agaricomycetes</taxon>
        <taxon>Agaricomycetidae</taxon>
        <taxon>Agaricales</taxon>
        <taxon>Marasmiineae</taxon>
        <taxon>Mycenaceae</taxon>
        <taxon>Mycena</taxon>
    </lineage>
</organism>
<dbReference type="Gene3D" id="2.70.98.10">
    <property type="match status" value="1"/>
</dbReference>
<proteinExistence type="inferred from homology"/>
<dbReference type="Gene3D" id="2.60.220.10">
    <property type="entry name" value="Polysaccharide lyase family 8-like, C-terminal"/>
    <property type="match status" value="1"/>
</dbReference>
<comment type="caution">
    <text evidence="8">The sequence shown here is derived from an EMBL/GenBank/DDBJ whole genome shotgun (WGS) entry which is preliminary data.</text>
</comment>
<evidence type="ECO:0000259" key="6">
    <source>
        <dbReference type="Pfam" id="PF02884"/>
    </source>
</evidence>
<dbReference type="PANTHER" id="PTHR38481:SF1">
    <property type="entry name" value="HYALURONATE LYASE"/>
    <property type="match status" value="1"/>
</dbReference>
<evidence type="ECO:0000313" key="9">
    <source>
        <dbReference type="Proteomes" id="UP001215280"/>
    </source>
</evidence>
<evidence type="ECO:0000259" key="7">
    <source>
        <dbReference type="Pfam" id="PF08124"/>
    </source>
</evidence>
<dbReference type="GO" id="GO:0016837">
    <property type="term" value="F:carbon-oxygen lyase activity, acting on polysaccharides"/>
    <property type="evidence" value="ECO:0007669"/>
    <property type="project" value="UniProtKB-ARBA"/>
</dbReference>
<protein>
    <submittedName>
        <fullName evidence="8">Polysaccharide lyase family 8 protein</fullName>
    </submittedName>
</protein>
<dbReference type="EMBL" id="JARJLG010000122">
    <property type="protein sequence ID" value="KAJ7741579.1"/>
    <property type="molecule type" value="Genomic_DNA"/>
</dbReference>
<sequence length="813" mass="87488">MKMSFPISYIFYISLLDATTAHARRVQALTSLASTNISAGPTSFNAAVTTTSNIVSSILTVSAQPTSSINASTAQDIETIAIRAWTPFGSTRDPNYETRTFGECCRPPNERQLYLVMSSGQWPDVDYTAGCAAQRANWPIQLHWQRISTMAGAWHGGLAGAEEFVRDPDLRANISLAMGYWFANDFTNLACLDSGGTEKCPCTTPGLWNTNWYSNCILNPALISMSCLLLNDSLLQTELAGCTTITGRTYAAIDRNINGIGLITGANALDFAKIGIDQALLTKDLYLLTDAYSRVHKEVVIMDAVTADGIRPDGSFGQHNGILYNGNYGLTNDVVDLEIGSGGTQFSAPPASQTALATLLDGDRWMIYANVLTGVLHWDFSVLGRFIAFPTADNQATGSIHLNLTEIDVLGQEWNSTALGTFTNTLSTNATTANAGALKGNRMFYDNDYMVQRGSDYVTTLKMYSSRSLNTECTNLANPFGFHLSDGALRTYIQGSEYEDIAASMDWDLIPGITVDLNATPLNCAQTQWAGIENFVGGASDGKRGVSAMRYMNPLTKSLQWQKTWFFLDDDVQLVMVANISSATNASVVSVLDQRLFGGTVIADTPDDDPQTQTRSLWHGNVGYTFPDSPAFSLTIDIGEKSGNWSAIGTSTQPPLIVDLFAAWITHESLDASLSYTIYPGTDFGTFTQKKGESQLVIIQNDDLVSAVLDQRRSTVMGVFWATGGGAVDVSVDGPATPDFSVSANESAAFIFDFGSGDMTVSDPSQTLSAITLTLGGNGDMPWGSDDSITVLFTLRNGGVAGSSVSRNVYDGQ</sequence>
<dbReference type="InterPro" id="IPR038970">
    <property type="entry name" value="Lyase_8"/>
</dbReference>
<keyword evidence="9" id="KW-1185">Reference proteome</keyword>
<dbReference type="Pfam" id="PF02278">
    <property type="entry name" value="Lyase_8"/>
    <property type="match status" value="1"/>
</dbReference>
<dbReference type="Gene3D" id="1.50.10.100">
    <property type="entry name" value="Chondroitin AC/alginate lyase"/>
    <property type="match status" value="1"/>
</dbReference>
<evidence type="ECO:0000256" key="2">
    <source>
        <dbReference type="ARBA" id="ARBA00022729"/>
    </source>
</evidence>
<dbReference type="GO" id="GO:0005576">
    <property type="term" value="C:extracellular region"/>
    <property type="evidence" value="ECO:0007669"/>
    <property type="project" value="InterPro"/>
</dbReference>
<dbReference type="InterPro" id="IPR014718">
    <property type="entry name" value="GH-type_carb-bd"/>
</dbReference>
<feature type="domain" description="Polysaccharide lyase family 8 central" evidence="5">
    <location>
        <begin position="441"/>
        <end position="682"/>
    </location>
</feature>
<dbReference type="GO" id="GO:0030246">
    <property type="term" value="F:carbohydrate binding"/>
    <property type="evidence" value="ECO:0007669"/>
    <property type="project" value="InterPro"/>
</dbReference>
<dbReference type="Pfam" id="PF02884">
    <property type="entry name" value="Lyase_8_C"/>
    <property type="match status" value="1"/>
</dbReference>
<evidence type="ECO:0000256" key="1">
    <source>
        <dbReference type="ARBA" id="ARBA00006699"/>
    </source>
</evidence>
<dbReference type="Pfam" id="PF08124">
    <property type="entry name" value="Lyase_8_N"/>
    <property type="match status" value="1"/>
</dbReference>
<feature type="signal peptide" evidence="4">
    <location>
        <begin position="1"/>
        <end position="23"/>
    </location>
</feature>